<name>A0A1F5LCS8_PENAI</name>
<sequence>MWLRRALPQAQLPTTGTHIYYQVVKVFTEASVAHRMEIQCILQSRTLSSLLQDLGFECKGQNYCVKSFNAISTMTYVDATLSTPRNVYGSRHRPSRLGSRLLSRQPVPTDSRSLPRRFLYTREKIGIGIGVPVAVALLMIGGR</sequence>
<protein>
    <submittedName>
        <fullName evidence="3">Uncharacterized protein</fullName>
    </submittedName>
</protein>
<evidence type="ECO:0000256" key="2">
    <source>
        <dbReference type="SAM" id="Phobius"/>
    </source>
</evidence>
<dbReference type="STRING" id="1835702.A0A1F5LCS8"/>
<accession>A0A1F5LCS8</accession>
<keyword evidence="2" id="KW-0812">Transmembrane</keyword>
<reference evidence="3 4" key="1">
    <citation type="journal article" date="2016" name="Sci. Rep.">
        <title>Penicillium arizonense, a new, genome sequenced fungal species, reveals a high chemical diversity in secreted metabolites.</title>
        <authorList>
            <person name="Grijseels S."/>
            <person name="Nielsen J.C."/>
            <person name="Randelovic M."/>
            <person name="Nielsen J."/>
            <person name="Nielsen K.F."/>
            <person name="Workman M."/>
            <person name="Frisvad J.C."/>
        </authorList>
    </citation>
    <scope>NUCLEOTIDE SEQUENCE [LARGE SCALE GENOMIC DNA]</scope>
    <source>
        <strain evidence="3 4">CBS 141311</strain>
    </source>
</reference>
<evidence type="ECO:0000313" key="3">
    <source>
        <dbReference type="EMBL" id="OGE51013.1"/>
    </source>
</evidence>
<dbReference type="RefSeq" id="XP_022486458.1">
    <property type="nucleotide sequence ID" value="XM_022633790.1"/>
</dbReference>
<organism evidence="3 4">
    <name type="scientific">Penicillium arizonense</name>
    <dbReference type="NCBI Taxonomy" id="1835702"/>
    <lineage>
        <taxon>Eukaryota</taxon>
        <taxon>Fungi</taxon>
        <taxon>Dikarya</taxon>
        <taxon>Ascomycota</taxon>
        <taxon>Pezizomycotina</taxon>
        <taxon>Eurotiomycetes</taxon>
        <taxon>Eurotiomycetidae</taxon>
        <taxon>Eurotiales</taxon>
        <taxon>Aspergillaceae</taxon>
        <taxon>Penicillium</taxon>
    </lineage>
</organism>
<feature type="region of interest" description="Disordered" evidence="1">
    <location>
        <begin position="87"/>
        <end position="111"/>
    </location>
</feature>
<dbReference type="OrthoDB" id="4770059at2759"/>
<dbReference type="Proteomes" id="UP000177622">
    <property type="component" value="Unassembled WGS sequence"/>
</dbReference>
<evidence type="ECO:0000313" key="4">
    <source>
        <dbReference type="Proteomes" id="UP000177622"/>
    </source>
</evidence>
<keyword evidence="2" id="KW-1133">Transmembrane helix</keyword>
<gene>
    <name evidence="3" type="ORF">PENARI_c015G06036</name>
</gene>
<evidence type="ECO:0000256" key="1">
    <source>
        <dbReference type="SAM" id="MobiDB-lite"/>
    </source>
</evidence>
<proteinExistence type="predicted"/>
<dbReference type="AlphaFoldDB" id="A0A1F5LCS8"/>
<comment type="caution">
    <text evidence="3">The sequence shown here is derived from an EMBL/GenBank/DDBJ whole genome shotgun (WGS) entry which is preliminary data.</text>
</comment>
<feature type="transmembrane region" description="Helical" evidence="2">
    <location>
        <begin position="125"/>
        <end position="142"/>
    </location>
</feature>
<dbReference type="GeneID" id="34578524"/>
<keyword evidence="4" id="KW-1185">Reference proteome</keyword>
<dbReference type="EMBL" id="LXJU01000015">
    <property type="protein sequence ID" value="OGE51013.1"/>
    <property type="molecule type" value="Genomic_DNA"/>
</dbReference>
<keyword evidence="2" id="KW-0472">Membrane</keyword>